<evidence type="ECO:0000313" key="7">
    <source>
        <dbReference type="EMBL" id="AMK15581.1"/>
    </source>
</evidence>
<keyword evidence="3 6" id="KW-0547">Nucleotide-binding</keyword>
<evidence type="ECO:0000256" key="1">
    <source>
        <dbReference type="ARBA" id="ARBA00022490"/>
    </source>
</evidence>
<reference evidence="10" key="4">
    <citation type="submission" date="2016-10" db="EMBL/GenBank/DDBJ databases">
        <authorList>
            <person name="Varghese N."/>
        </authorList>
    </citation>
    <scope>NUCLEOTIDE SEQUENCE [LARGE SCALE GENOMIC DNA]</scope>
    <source>
        <strain evidence="10">DSM 16632</strain>
    </source>
</reference>
<reference evidence="9" key="2">
    <citation type="submission" date="2016-02" db="EMBL/GenBank/DDBJ databases">
        <title>The draft genome sequence of the rumen methanogen Methanobrevibacter olleyae YLM1.</title>
        <authorList>
            <consortium name="New Zealand Agricultural Greenhouse Gas Research Centre/Pastoral Greenhouse Gas Research Consortium"/>
            <person name="Kelly W.J."/>
            <person name="Li D."/>
            <person name="Lambie S.C."/>
            <person name="Attwood G.T."/>
            <person name="Altermann E."/>
            <person name="Leahy S.C."/>
        </authorList>
    </citation>
    <scope>NUCLEOTIDE SEQUENCE [LARGE SCALE GENOMIC DNA]</scope>
    <source>
        <strain evidence="9">YLM1</strain>
    </source>
</reference>
<comment type="pathway">
    <text evidence="6">Purine metabolism; IMP biosynthesis via de novo pathway; 5-amino-1-(5-phospho-D-ribosyl)imidazole from N(2)-formyl-N(1)-(5-phospho-D-ribosyl)glycinamide: step 1/2.</text>
</comment>
<comment type="similarity">
    <text evidence="6">Belongs to the PurS family.</text>
</comment>
<comment type="subunit">
    <text evidence="6">Part of the FGAM synthase complex composed of 1 PurL, 1 PurQ and 2 PurS subunits.</text>
</comment>
<evidence type="ECO:0000256" key="4">
    <source>
        <dbReference type="ARBA" id="ARBA00022755"/>
    </source>
</evidence>
<proteinExistence type="inferred from homology"/>
<evidence type="ECO:0000256" key="6">
    <source>
        <dbReference type="HAMAP-Rule" id="MF_01926"/>
    </source>
</evidence>
<keyword evidence="2 6" id="KW-0436">Ligase</keyword>
<keyword evidence="5 6" id="KW-0067">ATP-binding</keyword>
<reference evidence="7 9" key="1">
    <citation type="journal article" date="2016" name="Genome Announc.">
        <title>Draft Genome Sequence of the Rumen Methanogen Methanobrevibacter olleyae YLM1.</title>
        <authorList>
            <person name="Kelly W.J."/>
            <person name="Li D."/>
            <person name="Lambie S.C."/>
            <person name="Cox F."/>
            <person name="Attwood G.T."/>
            <person name="Altermann E."/>
            <person name="Leahy S.C."/>
        </authorList>
    </citation>
    <scope>NUCLEOTIDE SEQUENCE [LARGE SCALE GENOMIC DNA]</scope>
    <source>
        <strain evidence="7 9">YLM1</strain>
    </source>
</reference>
<comment type="catalytic activity">
    <reaction evidence="6">
        <text>N(2)-formyl-N(1)-(5-phospho-beta-D-ribosyl)glycinamide + L-glutamine + ATP + H2O = 2-formamido-N(1)-(5-O-phospho-beta-D-ribosyl)acetamidine + L-glutamate + ADP + phosphate + H(+)</text>
        <dbReference type="Rhea" id="RHEA:17129"/>
        <dbReference type="ChEBI" id="CHEBI:15377"/>
        <dbReference type="ChEBI" id="CHEBI:15378"/>
        <dbReference type="ChEBI" id="CHEBI:29985"/>
        <dbReference type="ChEBI" id="CHEBI:30616"/>
        <dbReference type="ChEBI" id="CHEBI:43474"/>
        <dbReference type="ChEBI" id="CHEBI:58359"/>
        <dbReference type="ChEBI" id="CHEBI:147286"/>
        <dbReference type="ChEBI" id="CHEBI:147287"/>
        <dbReference type="ChEBI" id="CHEBI:456216"/>
        <dbReference type="EC" id="6.3.5.3"/>
    </reaction>
</comment>
<organism evidence="7 9">
    <name type="scientific">Methanobrevibacter olleyae</name>
    <dbReference type="NCBI Taxonomy" id="294671"/>
    <lineage>
        <taxon>Archaea</taxon>
        <taxon>Methanobacteriati</taxon>
        <taxon>Methanobacteriota</taxon>
        <taxon>Methanomada group</taxon>
        <taxon>Methanobacteria</taxon>
        <taxon>Methanobacteriales</taxon>
        <taxon>Methanobacteriaceae</taxon>
        <taxon>Methanobrevibacter</taxon>
    </lineage>
</organism>
<dbReference type="GO" id="GO:0004642">
    <property type="term" value="F:phosphoribosylformylglycinamidine synthase activity"/>
    <property type="evidence" value="ECO:0007669"/>
    <property type="project" value="UniProtKB-UniRule"/>
</dbReference>
<name>A0A126QZV8_METOL</name>
<dbReference type="Pfam" id="PF02700">
    <property type="entry name" value="PurS"/>
    <property type="match status" value="1"/>
</dbReference>
<comment type="function">
    <text evidence="6">Part of the phosphoribosylformylglycinamidine synthase complex involved in the purines biosynthetic pathway. Catalyzes the ATP-dependent conversion of formylglycinamide ribonucleotide (FGAR) and glutamine to yield formylglycinamidine ribonucleotide (FGAM) and glutamate. The FGAM synthase complex is composed of three subunits. PurQ produces an ammonia molecule by converting glutamine to glutamate. PurL transfers the ammonia molecule to FGAR to form FGAM in an ATP-dependent manner. PurS interacts with PurQ and PurL and is thought to assist in the transfer of the ammonia molecule from PurQ to PurL.</text>
</comment>
<dbReference type="EMBL" id="CP014265">
    <property type="protein sequence ID" value="AMK15581.1"/>
    <property type="molecule type" value="Genomic_DNA"/>
</dbReference>
<dbReference type="EMBL" id="FOTL01000045">
    <property type="protein sequence ID" value="SFL82139.1"/>
    <property type="molecule type" value="Genomic_DNA"/>
</dbReference>
<comment type="subcellular location">
    <subcellularLocation>
        <location evidence="6">Cytoplasm</location>
    </subcellularLocation>
</comment>
<dbReference type="NCBIfam" id="TIGR00302">
    <property type="entry name" value="phosphoribosylformylglycinamidine synthase subunit PurS"/>
    <property type="match status" value="1"/>
</dbReference>
<keyword evidence="9" id="KW-1185">Reference proteome</keyword>
<keyword evidence="4 6" id="KW-0658">Purine biosynthesis</keyword>
<evidence type="ECO:0000256" key="5">
    <source>
        <dbReference type="ARBA" id="ARBA00022840"/>
    </source>
</evidence>
<reference evidence="8" key="3">
    <citation type="submission" date="2016-10" db="EMBL/GenBank/DDBJ databases">
        <authorList>
            <person name="de Groot N.N."/>
        </authorList>
    </citation>
    <scope>NUCLEOTIDE SEQUENCE [LARGE SCALE GENOMIC DNA]</scope>
    <source>
        <strain evidence="8">DSM 16632</strain>
    </source>
</reference>
<dbReference type="HAMAP" id="MF_01926">
    <property type="entry name" value="PurS"/>
    <property type="match status" value="1"/>
</dbReference>
<dbReference type="AlphaFoldDB" id="A0A126QZV8"/>
<dbReference type="EC" id="6.3.5.3" evidence="6"/>
<dbReference type="UniPathway" id="UPA00074">
    <property type="reaction ID" value="UER00128"/>
</dbReference>
<dbReference type="KEGG" id="mol:YLM1_1024"/>
<dbReference type="GeneID" id="28489324"/>
<protein>
    <recommendedName>
        <fullName evidence="6">Phosphoribosylformylglycinamidine synthase subunit PurS</fullName>
        <shortName evidence="6">FGAM synthase</shortName>
        <ecNumber evidence="6">6.3.5.3</ecNumber>
    </recommendedName>
    <alternativeName>
        <fullName evidence="6">Formylglycinamide ribonucleotide amidotransferase subunit III</fullName>
        <shortName evidence="6">FGAR amidotransferase III</shortName>
        <shortName evidence="6">FGAR-AT III</shortName>
    </alternativeName>
    <alternativeName>
        <fullName evidence="6">Phosphoribosylformylglycinamidine synthase subunit III</fullName>
    </alternativeName>
</protein>
<evidence type="ECO:0000313" key="9">
    <source>
        <dbReference type="Proteomes" id="UP000066376"/>
    </source>
</evidence>
<dbReference type="SUPFAM" id="SSF82697">
    <property type="entry name" value="PurS-like"/>
    <property type="match status" value="1"/>
</dbReference>
<dbReference type="RefSeq" id="WP_067146937.1">
    <property type="nucleotide sequence ID" value="NZ_CP014265.1"/>
</dbReference>
<dbReference type="NCBIfam" id="NF004630">
    <property type="entry name" value="PRK05974.1"/>
    <property type="match status" value="1"/>
</dbReference>
<dbReference type="Proteomes" id="UP000183442">
    <property type="component" value="Unassembled WGS sequence"/>
</dbReference>
<evidence type="ECO:0000313" key="10">
    <source>
        <dbReference type="Proteomes" id="UP000183442"/>
    </source>
</evidence>
<dbReference type="GO" id="GO:0006189">
    <property type="term" value="P:'de novo' IMP biosynthetic process"/>
    <property type="evidence" value="ECO:0007669"/>
    <property type="project" value="UniProtKB-UniRule"/>
</dbReference>
<accession>A0A126QZV8</accession>
<dbReference type="GO" id="GO:0005737">
    <property type="term" value="C:cytoplasm"/>
    <property type="evidence" value="ECO:0007669"/>
    <property type="project" value="UniProtKB-SubCell"/>
</dbReference>
<evidence type="ECO:0000256" key="3">
    <source>
        <dbReference type="ARBA" id="ARBA00022741"/>
    </source>
</evidence>
<gene>
    <name evidence="6" type="primary">purS</name>
    <name evidence="8" type="ORF">SAMN02910297_01834</name>
    <name evidence="7" type="ORF">YLM1_1024</name>
</gene>
<dbReference type="OrthoDB" id="56303at2157"/>
<dbReference type="Gene3D" id="3.30.1280.10">
    <property type="entry name" value="Phosphoribosylformylglycinamidine synthase subunit PurS"/>
    <property type="match status" value="1"/>
</dbReference>
<dbReference type="PANTHER" id="PTHR34696:SF1">
    <property type="entry name" value="PHOSPHORIBOSYLFORMYLGLYCINAMIDINE SYNTHASE SUBUNIT PURS"/>
    <property type="match status" value="1"/>
</dbReference>
<dbReference type="PANTHER" id="PTHR34696">
    <property type="entry name" value="PHOSPHORIBOSYLFORMYLGLYCINAMIDINE SYNTHASE SUBUNIT PURS"/>
    <property type="match status" value="1"/>
</dbReference>
<dbReference type="GO" id="GO:0005524">
    <property type="term" value="F:ATP binding"/>
    <property type="evidence" value="ECO:0007669"/>
    <property type="project" value="UniProtKB-UniRule"/>
</dbReference>
<keyword evidence="1 6" id="KW-0963">Cytoplasm</keyword>
<dbReference type="InterPro" id="IPR003850">
    <property type="entry name" value="PurS"/>
</dbReference>
<dbReference type="PATRIC" id="fig|294671.3.peg.1073"/>
<evidence type="ECO:0000256" key="2">
    <source>
        <dbReference type="ARBA" id="ARBA00022598"/>
    </source>
</evidence>
<sequence length="91" mass="10186">MMYDIEVKVSLKPGMLNPEATTIQRSLALLGYEVKGTKTKEIISFVMEADSEDDAREKVDDMCQKLLCNPIIHNYAIKIIKMDLTCGSCGK</sequence>
<dbReference type="STRING" id="294671.YLM1_1024"/>
<dbReference type="Proteomes" id="UP000066376">
    <property type="component" value="Chromosome"/>
</dbReference>
<evidence type="ECO:0000313" key="8">
    <source>
        <dbReference type="EMBL" id="SFL82139.1"/>
    </source>
</evidence>
<dbReference type="InterPro" id="IPR036604">
    <property type="entry name" value="PurS-like_sf"/>
</dbReference>